<dbReference type="EMBL" id="PQXF01000005">
    <property type="protein sequence ID" value="PXF61458.1"/>
    <property type="molecule type" value="Genomic_DNA"/>
</dbReference>
<dbReference type="Proteomes" id="UP000248329">
    <property type="component" value="Unassembled WGS sequence"/>
</dbReference>
<sequence length="140" mass="16355">MKKSKRVGRADVWMDEAKYDFDTCLELHTLGRHNWVCTCSQQVGEKAIKSLFLLNGVDYPWTHSIVDLLDELRTIVPIEDEEFFALRHCASGLDPHYIETRYPDAVTGNQAPYKYYDDKRSKECLKNAGRLLEWVEKQIQ</sequence>
<proteinExistence type="predicted"/>
<gene>
    <name evidence="1" type="ORF">C4B59_04280</name>
</gene>
<comment type="caution">
    <text evidence="1">The sequence shown here is derived from an EMBL/GenBank/DDBJ whole genome shotgun (WGS) entry which is preliminary data.</text>
</comment>
<reference evidence="1" key="1">
    <citation type="submission" date="2018-01" db="EMBL/GenBank/DDBJ databases">
        <authorList>
            <person name="Krukenberg V."/>
        </authorList>
    </citation>
    <scope>NUCLEOTIDE SEQUENCE</scope>
    <source>
        <strain evidence="1">E20ANME2</strain>
    </source>
</reference>
<evidence type="ECO:0000313" key="1">
    <source>
        <dbReference type="EMBL" id="PXF61458.1"/>
    </source>
</evidence>
<accession>A0AC61L581</accession>
<organism evidence="1 2">
    <name type="scientific">Candidatus Methanogaster sp</name>
    <dbReference type="NCBI Taxonomy" id="3386292"/>
    <lineage>
        <taxon>Archaea</taxon>
        <taxon>Methanobacteriati</taxon>
        <taxon>Methanobacteriota</taxon>
        <taxon>Stenosarchaea group</taxon>
        <taxon>Methanomicrobia</taxon>
        <taxon>Methanosarcinales</taxon>
        <taxon>ANME-2 cluster</taxon>
        <taxon>Candidatus Methanogasteraceae</taxon>
        <taxon>Candidatus Methanogaster</taxon>
    </lineage>
</organism>
<name>A0AC61L581_9EURY</name>
<protein>
    <submittedName>
        <fullName evidence="1">Uncharacterized protein</fullName>
    </submittedName>
</protein>
<evidence type="ECO:0000313" key="2">
    <source>
        <dbReference type="Proteomes" id="UP000248329"/>
    </source>
</evidence>